<dbReference type="OrthoDB" id="195679at2759"/>
<dbReference type="GO" id="GO:0005886">
    <property type="term" value="C:plasma membrane"/>
    <property type="evidence" value="ECO:0007669"/>
    <property type="project" value="TreeGrafter"/>
</dbReference>
<dbReference type="SUPFAM" id="SSF49562">
    <property type="entry name" value="C2 domain (Calcium/lipid-binding domain, CaLB)"/>
    <property type="match status" value="2"/>
</dbReference>
<dbReference type="SMART" id="SM00239">
    <property type="entry name" value="C2"/>
    <property type="match status" value="2"/>
</dbReference>
<sequence>MTNGDAADGSASIGGGSGGMAQFGHPIFKRPSPQGQPVTREQQQSPSVSGLPADLGSSDIDVVVNETVVGVDDEDELDLLSVSCPRPGLVGRAASLTVPPPLATTPAPSLLLGGASSIGCLSPTPTFEDGASCAAGIRYCGGGRGGLGEVKLALEFNFKSAVFQVHVIECRGLPFGDAKKGRTDCYVRTCLLPDQTHKAKRRTKVKKNTQSPIFDEKLKYSITLSDLETRKLHVSAWHSTDLLQSDVLLGELELPMSLSTLQCKDALWFSFHRPAPSLELQLAHSKYVGEVTLSLKYVTSDNVNITDINQVVSCGELRIWVKEARHLPSSRLGSQPADPYVKLCLLPDRSAKSKRKTPPVQKSCSPVWNLVLKFENMSVRELHSRALELTVWDNYRLVPGKKVFLGGVVLHFDRDNFSVATATAAAPSQVDRRSPSPKSPMRVSDEVRMWRTVLERHNVWVDGNLLLWPSMPKHHLLSD</sequence>
<keyword evidence="4" id="KW-1185">Reference proteome</keyword>
<accession>A0A267FAN9</accession>
<dbReference type="EMBL" id="NIVC01001202">
    <property type="protein sequence ID" value="PAA70850.1"/>
    <property type="molecule type" value="Genomic_DNA"/>
</dbReference>
<dbReference type="STRING" id="282301.A0A267FAN9"/>
<dbReference type="GO" id="GO:0070382">
    <property type="term" value="C:exocytic vesicle"/>
    <property type="evidence" value="ECO:0007669"/>
    <property type="project" value="TreeGrafter"/>
</dbReference>
<evidence type="ECO:0000313" key="3">
    <source>
        <dbReference type="EMBL" id="PAA70850.1"/>
    </source>
</evidence>
<evidence type="ECO:0000259" key="2">
    <source>
        <dbReference type="PROSITE" id="PS50004"/>
    </source>
</evidence>
<feature type="compositionally biased region" description="Polar residues" evidence="1">
    <location>
        <begin position="33"/>
        <end position="48"/>
    </location>
</feature>
<dbReference type="InterPro" id="IPR035892">
    <property type="entry name" value="C2_domain_sf"/>
</dbReference>
<feature type="compositionally biased region" description="Low complexity" evidence="1">
    <location>
        <begin position="1"/>
        <end position="11"/>
    </location>
</feature>
<comment type="caution">
    <text evidence="3">The sequence shown here is derived from an EMBL/GenBank/DDBJ whole genome shotgun (WGS) entry which is preliminary data.</text>
</comment>
<dbReference type="PANTHER" id="PTHR45716">
    <property type="entry name" value="BITESIZE, ISOFORM I"/>
    <property type="match status" value="1"/>
</dbReference>
<name>A0A267FAN9_9PLAT</name>
<dbReference type="CDD" id="cd08521">
    <property type="entry name" value="C2A_SLP"/>
    <property type="match status" value="1"/>
</dbReference>
<dbReference type="GO" id="GO:0042043">
    <property type="term" value="F:neurexin family protein binding"/>
    <property type="evidence" value="ECO:0007669"/>
    <property type="project" value="TreeGrafter"/>
</dbReference>
<feature type="region of interest" description="Disordered" evidence="1">
    <location>
        <begin position="1"/>
        <end position="56"/>
    </location>
</feature>
<reference evidence="3 4" key="1">
    <citation type="submission" date="2017-06" db="EMBL/GenBank/DDBJ databases">
        <title>A platform for efficient transgenesis in Macrostomum lignano, a flatworm model organism for stem cell research.</title>
        <authorList>
            <person name="Berezikov E."/>
        </authorList>
    </citation>
    <scope>NUCLEOTIDE SEQUENCE [LARGE SCALE GENOMIC DNA]</scope>
    <source>
        <strain evidence="3">DV1</strain>
        <tissue evidence="3">Whole organism</tissue>
    </source>
</reference>
<organism evidence="3 4">
    <name type="scientific">Macrostomum lignano</name>
    <dbReference type="NCBI Taxonomy" id="282301"/>
    <lineage>
        <taxon>Eukaryota</taxon>
        <taxon>Metazoa</taxon>
        <taxon>Spiralia</taxon>
        <taxon>Lophotrochozoa</taxon>
        <taxon>Platyhelminthes</taxon>
        <taxon>Rhabditophora</taxon>
        <taxon>Macrostomorpha</taxon>
        <taxon>Macrostomida</taxon>
        <taxon>Macrostomidae</taxon>
        <taxon>Macrostomum</taxon>
    </lineage>
</organism>
<dbReference type="PANTHER" id="PTHR45716:SF2">
    <property type="entry name" value="BITESIZE, ISOFORM I"/>
    <property type="match status" value="1"/>
</dbReference>
<dbReference type="Proteomes" id="UP000215902">
    <property type="component" value="Unassembled WGS sequence"/>
</dbReference>
<protein>
    <recommendedName>
        <fullName evidence="2">C2 domain-containing protein</fullName>
    </recommendedName>
</protein>
<proteinExistence type="predicted"/>
<feature type="compositionally biased region" description="Gly residues" evidence="1">
    <location>
        <begin position="12"/>
        <end position="21"/>
    </location>
</feature>
<evidence type="ECO:0000256" key="1">
    <source>
        <dbReference type="SAM" id="MobiDB-lite"/>
    </source>
</evidence>
<dbReference type="PROSITE" id="PS50004">
    <property type="entry name" value="C2"/>
    <property type="match status" value="2"/>
</dbReference>
<gene>
    <name evidence="3" type="ORF">BOX15_Mlig000924g1</name>
</gene>
<dbReference type="GO" id="GO:0006887">
    <property type="term" value="P:exocytosis"/>
    <property type="evidence" value="ECO:0007669"/>
    <property type="project" value="TreeGrafter"/>
</dbReference>
<dbReference type="Pfam" id="PF00168">
    <property type="entry name" value="C2"/>
    <property type="match status" value="2"/>
</dbReference>
<dbReference type="AlphaFoldDB" id="A0A267FAN9"/>
<dbReference type="Gene3D" id="2.60.40.150">
    <property type="entry name" value="C2 domain"/>
    <property type="match status" value="2"/>
</dbReference>
<evidence type="ECO:0000313" key="4">
    <source>
        <dbReference type="Proteomes" id="UP000215902"/>
    </source>
</evidence>
<feature type="domain" description="C2" evidence="2">
    <location>
        <begin position="287"/>
        <end position="428"/>
    </location>
</feature>
<dbReference type="InterPro" id="IPR000008">
    <property type="entry name" value="C2_dom"/>
</dbReference>
<feature type="domain" description="C2" evidence="2">
    <location>
        <begin position="146"/>
        <end position="269"/>
    </location>
</feature>